<dbReference type="GO" id="GO:0020037">
    <property type="term" value="F:heme binding"/>
    <property type="evidence" value="ECO:0007669"/>
    <property type="project" value="InterPro"/>
</dbReference>
<dbReference type="Pfam" id="PF00067">
    <property type="entry name" value="p450"/>
    <property type="match status" value="2"/>
</dbReference>
<keyword evidence="5 7" id="KW-0408">Iron</keyword>
<evidence type="ECO:0000256" key="2">
    <source>
        <dbReference type="ARBA" id="ARBA00022617"/>
    </source>
</evidence>
<dbReference type="InterPro" id="IPR036396">
    <property type="entry name" value="Cyt_P450_sf"/>
</dbReference>
<sequence length="407" mass="44152">MSMAGHEVDSAGRVVELNVLDPAFRPDSAEVAAARAANWYARTPIGFAVLRHREAAALLADRRVRWGGVESLAAQGITSGPAVEWIGSVLPSVEGADHTRLRQLVSKAFNRAAVDRLRPVMRSVTAELIEPIVAAGECEFMADFADRYPARILCELLGVPRERWEDFRRLPSEIGLMFSVSAAAQLDRIETALATLHEAIDELIEQRRTTPSDDLLTDLIAAEEAGDRLSPIELRAMTSALLFAGQDTTRQQIGLAMQTFLDYPEQWRMLAADPAIAPRAVEEIMRVAPAVNTIWRMTDETIEFEGLTIPAGSFINMLTNAANTDPAVFGAAEFDITATRPASHLMFGGGIHYCLGAALARAEIAEALPILARRLPHPVLAAPSRPGPTLGPTGPLTLPLRFETPTP</sequence>
<evidence type="ECO:0000256" key="7">
    <source>
        <dbReference type="RuleBase" id="RU000461"/>
    </source>
</evidence>
<dbReference type="HOGENOM" id="CLU_033716_2_0_11"/>
<dbReference type="SUPFAM" id="SSF48264">
    <property type="entry name" value="Cytochrome P450"/>
    <property type="match status" value="1"/>
</dbReference>
<keyword evidence="2 7" id="KW-0349">Heme</keyword>
<dbReference type="InterPro" id="IPR017972">
    <property type="entry name" value="Cyt_P450_CS"/>
</dbReference>
<name>K0EG86_NOCB7</name>
<keyword evidence="6 7" id="KW-0503">Monooxygenase</keyword>
<dbReference type="PANTHER" id="PTHR46696">
    <property type="entry name" value="P450, PUTATIVE (EUROFUNG)-RELATED"/>
    <property type="match status" value="1"/>
</dbReference>
<reference evidence="9 10" key="1">
    <citation type="journal article" date="2012" name="J. Bacteriol.">
        <title>Complete genome sequence of Nocardia brasiliensis HUJEG-1.</title>
        <authorList>
            <person name="Vera-Cabrera L."/>
            <person name="Ortiz-Lopez R."/>
            <person name="Elizondo-Gonzalez R."/>
            <person name="Perez-Maya A.A."/>
            <person name="Ocampo-Candiani J."/>
        </authorList>
    </citation>
    <scope>NUCLEOTIDE SEQUENCE [LARGE SCALE GENOMIC DNA]</scope>
    <source>
        <strain evidence="10">ATCC 700358</strain>
    </source>
</reference>
<dbReference type="STRING" id="1133849.O3I_001275"/>
<dbReference type="Gene3D" id="1.10.630.10">
    <property type="entry name" value="Cytochrome P450"/>
    <property type="match status" value="1"/>
</dbReference>
<keyword evidence="3 7" id="KW-0479">Metal-binding</keyword>
<dbReference type="GO" id="GO:0004497">
    <property type="term" value="F:monooxygenase activity"/>
    <property type="evidence" value="ECO:0007669"/>
    <property type="project" value="UniProtKB-KW"/>
</dbReference>
<gene>
    <name evidence="9" type="ORF">O3I_001275</name>
</gene>
<dbReference type="KEGG" id="nbr:O3I_001275"/>
<dbReference type="PRINTS" id="PR00359">
    <property type="entry name" value="BP450"/>
</dbReference>
<feature type="region of interest" description="Disordered" evidence="8">
    <location>
        <begin position="382"/>
        <end position="407"/>
    </location>
</feature>
<dbReference type="GO" id="GO:0005506">
    <property type="term" value="F:iron ion binding"/>
    <property type="evidence" value="ECO:0007669"/>
    <property type="project" value="InterPro"/>
</dbReference>
<evidence type="ECO:0000256" key="5">
    <source>
        <dbReference type="ARBA" id="ARBA00023004"/>
    </source>
</evidence>
<evidence type="ECO:0000256" key="8">
    <source>
        <dbReference type="SAM" id="MobiDB-lite"/>
    </source>
</evidence>
<accession>K0EG86</accession>
<dbReference type="PANTHER" id="PTHR46696:SF1">
    <property type="entry name" value="CYTOCHROME P450 YJIB-RELATED"/>
    <property type="match status" value="1"/>
</dbReference>
<dbReference type="PROSITE" id="PS00086">
    <property type="entry name" value="CYTOCHROME_P450"/>
    <property type="match status" value="1"/>
</dbReference>
<evidence type="ECO:0000313" key="10">
    <source>
        <dbReference type="Proteomes" id="UP000006304"/>
    </source>
</evidence>
<evidence type="ECO:0000256" key="4">
    <source>
        <dbReference type="ARBA" id="ARBA00023002"/>
    </source>
</evidence>
<organism evidence="9 10">
    <name type="scientific">Nocardia brasiliensis (strain ATCC 700358 / HUJEG-1)</name>
    <dbReference type="NCBI Taxonomy" id="1133849"/>
    <lineage>
        <taxon>Bacteria</taxon>
        <taxon>Bacillati</taxon>
        <taxon>Actinomycetota</taxon>
        <taxon>Actinomycetes</taxon>
        <taxon>Mycobacteriales</taxon>
        <taxon>Nocardiaceae</taxon>
        <taxon>Nocardia</taxon>
    </lineage>
</organism>
<keyword evidence="10" id="KW-1185">Reference proteome</keyword>
<keyword evidence="4 7" id="KW-0560">Oxidoreductase</keyword>
<dbReference type="InterPro" id="IPR001128">
    <property type="entry name" value="Cyt_P450"/>
</dbReference>
<dbReference type="AlphaFoldDB" id="K0EG86"/>
<evidence type="ECO:0000256" key="6">
    <source>
        <dbReference type="ARBA" id="ARBA00023033"/>
    </source>
</evidence>
<feature type="compositionally biased region" description="Low complexity" evidence="8">
    <location>
        <begin position="387"/>
        <end position="400"/>
    </location>
</feature>
<dbReference type="eggNOG" id="COG2124">
    <property type="taxonomic scope" value="Bacteria"/>
</dbReference>
<dbReference type="InterPro" id="IPR002397">
    <property type="entry name" value="Cyt_P450_B"/>
</dbReference>
<proteinExistence type="inferred from homology"/>
<dbReference type="Proteomes" id="UP000006304">
    <property type="component" value="Chromosome"/>
</dbReference>
<evidence type="ECO:0000256" key="1">
    <source>
        <dbReference type="ARBA" id="ARBA00010617"/>
    </source>
</evidence>
<evidence type="ECO:0000256" key="3">
    <source>
        <dbReference type="ARBA" id="ARBA00022723"/>
    </source>
</evidence>
<dbReference type="GO" id="GO:0016705">
    <property type="term" value="F:oxidoreductase activity, acting on paired donors, with incorporation or reduction of molecular oxygen"/>
    <property type="evidence" value="ECO:0007669"/>
    <property type="project" value="InterPro"/>
</dbReference>
<comment type="similarity">
    <text evidence="1 7">Belongs to the cytochrome P450 family.</text>
</comment>
<dbReference type="RefSeq" id="WP_014981082.1">
    <property type="nucleotide sequence ID" value="NC_018681.1"/>
</dbReference>
<dbReference type="PRINTS" id="PR00385">
    <property type="entry name" value="P450"/>
</dbReference>
<evidence type="ECO:0000313" key="9">
    <source>
        <dbReference type="EMBL" id="AFT98217.1"/>
    </source>
</evidence>
<dbReference type="EMBL" id="CP003876">
    <property type="protein sequence ID" value="AFT98217.1"/>
    <property type="molecule type" value="Genomic_DNA"/>
</dbReference>
<protein>
    <submittedName>
        <fullName evidence="9">Cytochrome P450</fullName>
    </submittedName>
</protein>